<dbReference type="AlphaFoldDB" id="A0A915JB36"/>
<accession>A0A915JB36</accession>
<sequence length="98" mass="11601">MKPNYKDITSDEDFIPMEILEDITSDEEEVVVDEDLENITYEEEQEEEKTLNNNNNILDEEGTFLDYDIDENDQYKIIHHTVPMKKKLMNQFKLAVGI</sequence>
<proteinExistence type="predicted"/>
<reference evidence="2" key="1">
    <citation type="submission" date="2022-11" db="UniProtKB">
        <authorList>
            <consortium name="WormBaseParasite"/>
        </authorList>
    </citation>
    <scope>IDENTIFICATION</scope>
</reference>
<name>A0A915JB36_ROMCU</name>
<dbReference type="WBParaSite" id="nRc.2.0.1.t22871-RA">
    <property type="protein sequence ID" value="nRc.2.0.1.t22871-RA"/>
    <property type="gene ID" value="nRc.2.0.1.g22871"/>
</dbReference>
<evidence type="ECO:0000313" key="2">
    <source>
        <dbReference type="WBParaSite" id="nRc.2.0.1.t22871-RA"/>
    </source>
</evidence>
<keyword evidence="1" id="KW-1185">Reference proteome</keyword>
<organism evidence="1 2">
    <name type="scientific">Romanomermis culicivorax</name>
    <name type="common">Nematode worm</name>
    <dbReference type="NCBI Taxonomy" id="13658"/>
    <lineage>
        <taxon>Eukaryota</taxon>
        <taxon>Metazoa</taxon>
        <taxon>Ecdysozoa</taxon>
        <taxon>Nematoda</taxon>
        <taxon>Enoplea</taxon>
        <taxon>Dorylaimia</taxon>
        <taxon>Mermithida</taxon>
        <taxon>Mermithoidea</taxon>
        <taxon>Mermithidae</taxon>
        <taxon>Romanomermis</taxon>
    </lineage>
</organism>
<dbReference type="Proteomes" id="UP000887565">
    <property type="component" value="Unplaced"/>
</dbReference>
<evidence type="ECO:0000313" key="1">
    <source>
        <dbReference type="Proteomes" id="UP000887565"/>
    </source>
</evidence>
<protein>
    <submittedName>
        <fullName evidence="2">Uncharacterized protein</fullName>
    </submittedName>
</protein>